<dbReference type="Pfam" id="PF05120">
    <property type="entry name" value="GvpG"/>
    <property type="match status" value="1"/>
</dbReference>
<name>A0A919L2G4_9MICO</name>
<dbReference type="EMBL" id="BNAS01000012">
    <property type="protein sequence ID" value="GHH80366.1"/>
    <property type="molecule type" value="Genomic_DNA"/>
</dbReference>
<accession>A0A919L2G4</accession>
<protein>
    <submittedName>
        <fullName evidence="1">Gas vesicle protein</fullName>
    </submittedName>
</protein>
<sequence length="83" mass="9242">MGLLGALFGLPLAPVRGVAWIADQVLQEAEREYYDPSAIRRQLEEVAQARERGEIDDTEADALEQALVARLVEGRRRKRQGGP</sequence>
<dbReference type="InterPro" id="IPR007804">
    <property type="entry name" value="GvpG"/>
</dbReference>
<comment type="caution">
    <text evidence="1">The sequence shown here is derived from an EMBL/GenBank/DDBJ whole genome shotgun (WGS) entry which is preliminary data.</text>
</comment>
<dbReference type="Proteomes" id="UP000627369">
    <property type="component" value="Unassembled WGS sequence"/>
</dbReference>
<dbReference type="AlphaFoldDB" id="A0A919L2G4"/>
<gene>
    <name evidence="1" type="ORF">GCM10017772_48320</name>
</gene>
<evidence type="ECO:0000313" key="1">
    <source>
        <dbReference type="EMBL" id="GHH80366.1"/>
    </source>
</evidence>
<reference evidence="1" key="1">
    <citation type="journal article" date="2014" name="Int. J. Syst. Evol. Microbiol.">
        <title>Complete genome sequence of Corynebacterium casei LMG S-19264T (=DSM 44701T), isolated from a smear-ripened cheese.</title>
        <authorList>
            <consortium name="US DOE Joint Genome Institute (JGI-PGF)"/>
            <person name="Walter F."/>
            <person name="Albersmeier A."/>
            <person name="Kalinowski J."/>
            <person name="Ruckert C."/>
        </authorList>
    </citation>
    <scope>NUCLEOTIDE SEQUENCE</scope>
    <source>
        <strain evidence="1">CGMCC 4.7398</strain>
    </source>
</reference>
<evidence type="ECO:0000313" key="2">
    <source>
        <dbReference type="Proteomes" id="UP000627369"/>
    </source>
</evidence>
<organism evidence="1 2">
    <name type="scientific">Promicromonospora soli</name>
    <dbReference type="NCBI Taxonomy" id="2035533"/>
    <lineage>
        <taxon>Bacteria</taxon>
        <taxon>Bacillati</taxon>
        <taxon>Actinomycetota</taxon>
        <taxon>Actinomycetes</taxon>
        <taxon>Micrococcales</taxon>
        <taxon>Promicromonosporaceae</taxon>
        <taxon>Promicromonospora</taxon>
    </lineage>
</organism>
<reference evidence="1" key="2">
    <citation type="submission" date="2020-09" db="EMBL/GenBank/DDBJ databases">
        <authorList>
            <person name="Sun Q."/>
            <person name="Zhou Y."/>
        </authorList>
    </citation>
    <scope>NUCLEOTIDE SEQUENCE</scope>
    <source>
        <strain evidence="1">CGMCC 4.7398</strain>
    </source>
</reference>
<proteinExistence type="predicted"/>
<dbReference type="RefSeq" id="WP_189671862.1">
    <property type="nucleotide sequence ID" value="NZ_BNAS01000012.1"/>
</dbReference>
<keyword evidence="2" id="KW-1185">Reference proteome</keyword>